<dbReference type="RefSeq" id="WP_159345903.1">
    <property type="nucleotide sequence ID" value="NZ_JBALOT010000066.1"/>
</dbReference>
<dbReference type="Proteomes" id="UP000465778">
    <property type="component" value="Unassembled WGS sequence"/>
</dbReference>
<evidence type="ECO:0000313" key="1">
    <source>
        <dbReference type="EMBL" id="KAF0822661.1"/>
    </source>
</evidence>
<gene>
    <name evidence="1" type="ORF">KIS1582_3555</name>
</gene>
<dbReference type="AlphaFoldDB" id="A0A800MUE7"/>
<reference evidence="1 2" key="1">
    <citation type="journal article" date="2020" name="G3 (Bethesda)">
        <title>Whole Genome Sequencing and Comparative Genomics of Two Nematicidal Bacillus Strains Reveals a Wide Range of Possible Virulence Factors.</title>
        <authorList>
            <person name="Susic N."/>
            <person name="Janezic S."/>
            <person name="Rupnik M."/>
            <person name="Geric Stare B."/>
        </authorList>
    </citation>
    <scope>NUCLEOTIDE SEQUENCE [LARGE SCALE GENOMIC DNA]</scope>
    <source>
        <strain evidence="1 2">I-1582</strain>
    </source>
</reference>
<evidence type="ECO:0000313" key="2">
    <source>
        <dbReference type="Proteomes" id="UP000465778"/>
    </source>
</evidence>
<dbReference type="EMBL" id="VDEM01000050">
    <property type="protein sequence ID" value="KAF0822661.1"/>
    <property type="molecule type" value="Genomic_DNA"/>
</dbReference>
<proteinExistence type="predicted"/>
<organism evidence="1 2">
    <name type="scientific">Cytobacillus firmus</name>
    <name type="common">Bacillus firmus</name>
    <dbReference type="NCBI Taxonomy" id="1399"/>
    <lineage>
        <taxon>Bacteria</taxon>
        <taxon>Bacillati</taxon>
        <taxon>Bacillota</taxon>
        <taxon>Bacilli</taxon>
        <taxon>Bacillales</taxon>
        <taxon>Bacillaceae</taxon>
        <taxon>Cytobacillus</taxon>
    </lineage>
</organism>
<name>A0A800MUE7_CYTFI</name>
<protein>
    <submittedName>
        <fullName evidence="1">Uncharacterized protein</fullName>
    </submittedName>
</protein>
<accession>A0A800MUE7</accession>
<comment type="caution">
    <text evidence="1">The sequence shown here is derived from an EMBL/GenBank/DDBJ whole genome shotgun (WGS) entry which is preliminary data.</text>
</comment>
<sequence length="83" mass="9726">MYKLTRFKIADFCTLSDSQIKHIEEHINYNLQTLNNNLAEGYDRYDKFNDYFRSELNGMMLICNAVGIKVQTKFVEGDDTECS</sequence>